<evidence type="ECO:0000313" key="4">
    <source>
        <dbReference type="Proteomes" id="UP001259572"/>
    </source>
</evidence>
<sequence>MPRKIGLSVLAGAACAIALPAPALAQDQRTPVIATDWSLRHSTSKARPARRGAPATRPKSAFQARQHQGVRAGARVTNRGGRSGKKAQVAVALPF</sequence>
<keyword evidence="2" id="KW-0732">Signal</keyword>
<protein>
    <submittedName>
        <fullName evidence="3">Uncharacterized protein</fullName>
    </submittedName>
</protein>
<name>A0ABU3QBI1_9SPHN</name>
<feature type="signal peptide" evidence="2">
    <location>
        <begin position="1"/>
        <end position="25"/>
    </location>
</feature>
<dbReference type="Proteomes" id="UP001259572">
    <property type="component" value="Unassembled WGS sequence"/>
</dbReference>
<feature type="region of interest" description="Disordered" evidence="1">
    <location>
        <begin position="39"/>
        <end position="95"/>
    </location>
</feature>
<dbReference type="RefSeq" id="WP_315728211.1">
    <property type="nucleotide sequence ID" value="NZ_JAVUPU010000011.1"/>
</dbReference>
<evidence type="ECO:0000256" key="2">
    <source>
        <dbReference type="SAM" id="SignalP"/>
    </source>
</evidence>
<reference evidence="3 4" key="1">
    <citation type="submission" date="2023-05" db="EMBL/GenBank/DDBJ databases">
        <authorList>
            <person name="Guo Y."/>
        </authorList>
    </citation>
    <scope>NUCLEOTIDE SEQUENCE [LARGE SCALE GENOMIC DNA]</scope>
    <source>
        <strain evidence="3 4">GR2756</strain>
    </source>
</reference>
<proteinExistence type="predicted"/>
<dbReference type="PROSITE" id="PS51257">
    <property type="entry name" value="PROKAR_LIPOPROTEIN"/>
    <property type="match status" value="1"/>
</dbReference>
<dbReference type="EMBL" id="JAVUPU010000011">
    <property type="protein sequence ID" value="MDT9600756.1"/>
    <property type="molecule type" value="Genomic_DNA"/>
</dbReference>
<comment type="caution">
    <text evidence="3">The sequence shown here is derived from an EMBL/GenBank/DDBJ whole genome shotgun (WGS) entry which is preliminary data.</text>
</comment>
<evidence type="ECO:0000313" key="3">
    <source>
        <dbReference type="EMBL" id="MDT9600756.1"/>
    </source>
</evidence>
<evidence type="ECO:0000256" key="1">
    <source>
        <dbReference type="SAM" id="MobiDB-lite"/>
    </source>
</evidence>
<gene>
    <name evidence="3" type="ORF">RQX22_17475</name>
</gene>
<keyword evidence="4" id="KW-1185">Reference proteome</keyword>
<accession>A0ABU3QBI1</accession>
<feature type="chain" id="PRO_5046471940" evidence="2">
    <location>
        <begin position="26"/>
        <end position="95"/>
    </location>
</feature>
<organism evidence="3 4">
    <name type="scientific">Sphingosinicella rhizophila</name>
    <dbReference type="NCBI Taxonomy" id="3050082"/>
    <lineage>
        <taxon>Bacteria</taxon>
        <taxon>Pseudomonadati</taxon>
        <taxon>Pseudomonadota</taxon>
        <taxon>Alphaproteobacteria</taxon>
        <taxon>Sphingomonadales</taxon>
        <taxon>Sphingosinicellaceae</taxon>
        <taxon>Sphingosinicella</taxon>
    </lineage>
</organism>